<evidence type="ECO:0000256" key="1">
    <source>
        <dbReference type="SAM" id="Phobius"/>
    </source>
</evidence>
<dbReference type="RefSeq" id="WP_145284929.1">
    <property type="nucleotide sequence ID" value="NZ_VMSJ01000001.1"/>
</dbReference>
<name>A0A558AXQ0_9STAP</name>
<reference evidence="2 3" key="1">
    <citation type="submission" date="2019-07" db="EMBL/GenBank/DDBJ databases">
        <title>Salinicoccus cyprini sp. nov., isolated from gastro-intestinal tract of mirror carp, Cyprinus carpio var. specularis, collected from Gobind Sagar Reservoir, Himachal Pradesh, India.</title>
        <authorList>
            <person name="Talwar C."/>
            <person name="Singh A.K."/>
            <person name="Lal R."/>
            <person name="Negi R.K."/>
        </authorList>
    </citation>
    <scope>NUCLEOTIDE SEQUENCE [LARGE SCALE GENOMIC DNA]</scope>
    <source>
        <strain evidence="2 3">CT19</strain>
    </source>
</reference>
<feature type="transmembrane region" description="Helical" evidence="1">
    <location>
        <begin position="38"/>
        <end position="59"/>
    </location>
</feature>
<proteinExistence type="predicted"/>
<feature type="transmembrane region" description="Helical" evidence="1">
    <location>
        <begin position="66"/>
        <end position="90"/>
    </location>
</feature>
<accession>A0A558AXQ0</accession>
<comment type="caution">
    <text evidence="2">The sequence shown here is derived from an EMBL/GenBank/DDBJ whole genome shotgun (WGS) entry which is preliminary data.</text>
</comment>
<sequence>MERKWGINFIRVASLFGLLGVFIGSQMAGEVDYSIRPIHTHVLLVGWLSMFAWGIFYSIYRVKSRILVHIHGVTGMVGAIMLTSGMYFYMLNPFNFNETFTTVYFIVGGSVLLIAFLLFIIVTFFVEKDGRSDQNW</sequence>
<feature type="transmembrane region" description="Helical" evidence="1">
    <location>
        <begin position="102"/>
        <end position="126"/>
    </location>
</feature>
<evidence type="ECO:0000313" key="3">
    <source>
        <dbReference type="Proteomes" id="UP000315103"/>
    </source>
</evidence>
<keyword evidence="1" id="KW-0812">Transmembrane</keyword>
<protein>
    <recommendedName>
        <fullName evidence="4">Cbb3-type cytochrome c oxidase subunit I</fullName>
    </recommendedName>
</protein>
<dbReference type="AlphaFoldDB" id="A0A558AXQ0"/>
<dbReference type="OrthoDB" id="2452746at2"/>
<keyword evidence="1" id="KW-1133">Transmembrane helix</keyword>
<dbReference type="EMBL" id="VMSJ01000001">
    <property type="protein sequence ID" value="TVT29033.1"/>
    <property type="molecule type" value="Genomic_DNA"/>
</dbReference>
<dbReference type="Proteomes" id="UP000315103">
    <property type="component" value="Unassembled WGS sequence"/>
</dbReference>
<organism evidence="2 3">
    <name type="scientific">Salinicoccus cyprini</name>
    <dbReference type="NCBI Taxonomy" id="2493691"/>
    <lineage>
        <taxon>Bacteria</taxon>
        <taxon>Bacillati</taxon>
        <taxon>Bacillota</taxon>
        <taxon>Bacilli</taxon>
        <taxon>Bacillales</taxon>
        <taxon>Staphylococcaceae</taxon>
        <taxon>Salinicoccus</taxon>
    </lineage>
</organism>
<gene>
    <name evidence="2" type="ORF">FO441_01790</name>
</gene>
<keyword evidence="1" id="KW-0472">Membrane</keyword>
<evidence type="ECO:0000313" key="2">
    <source>
        <dbReference type="EMBL" id="TVT29033.1"/>
    </source>
</evidence>
<keyword evidence="3" id="KW-1185">Reference proteome</keyword>
<evidence type="ECO:0008006" key="4">
    <source>
        <dbReference type="Google" id="ProtNLM"/>
    </source>
</evidence>